<evidence type="ECO:0000259" key="2">
    <source>
        <dbReference type="Pfam" id="PF07883"/>
    </source>
</evidence>
<accession>A0A3A6Q409</accession>
<dbReference type="GO" id="GO:0046872">
    <property type="term" value="F:metal ion binding"/>
    <property type="evidence" value="ECO:0007669"/>
    <property type="project" value="UniProtKB-KW"/>
</dbReference>
<dbReference type="Pfam" id="PF07883">
    <property type="entry name" value="Cupin_2"/>
    <property type="match status" value="1"/>
</dbReference>
<dbReference type="RefSeq" id="WP_120086437.1">
    <property type="nucleotide sequence ID" value="NZ_QMDW01000037.1"/>
</dbReference>
<dbReference type="Proteomes" id="UP000281564">
    <property type="component" value="Unassembled WGS sequence"/>
</dbReference>
<dbReference type="PANTHER" id="PTHR35848">
    <property type="entry name" value="OXALATE-BINDING PROTEIN"/>
    <property type="match status" value="1"/>
</dbReference>
<protein>
    <submittedName>
        <fullName evidence="3">Cupin domain-containing protein</fullName>
    </submittedName>
</protein>
<dbReference type="EMBL" id="QMDW01000037">
    <property type="protein sequence ID" value="RJX47677.1"/>
    <property type="molecule type" value="Genomic_DNA"/>
</dbReference>
<proteinExistence type="predicted"/>
<dbReference type="Gene3D" id="2.60.120.10">
    <property type="entry name" value="Jelly Rolls"/>
    <property type="match status" value="1"/>
</dbReference>
<reference evidence="3 4" key="1">
    <citation type="submission" date="2018-06" db="EMBL/GenBank/DDBJ databases">
        <title>Halonotius sp. F13-13 a new haloarchaeeon isolated from a solar saltern from Isla Cristina, Huelva, Spain.</title>
        <authorList>
            <person name="Duran-Viseras A."/>
            <person name="Sanchez-Porro C."/>
            <person name="Ventosa A."/>
        </authorList>
    </citation>
    <scope>NUCLEOTIDE SEQUENCE [LARGE SCALE GENOMIC DNA]</scope>
    <source>
        <strain evidence="3 4">CECT 7525</strain>
    </source>
</reference>
<dbReference type="InterPro" id="IPR014710">
    <property type="entry name" value="RmlC-like_jellyroll"/>
</dbReference>
<dbReference type="InterPro" id="IPR051610">
    <property type="entry name" value="GPI/OXD"/>
</dbReference>
<evidence type="ECO:0000313" key="4">
    <source>
        <dbReference type="Proteomes" id="UP000281564"/>
    </source>
</evidence>
<dbReference type="AlphaFoldDB" id="A0A3A6Q409"/>
<name>A0A3A6Q409_9EURY</name>
<dbReference type="InterPro" id="IPR013096">
    <property type="entry name" value="Cupin_2"/>
</dbReference>
<keyword evidence="4" id="KW-1185">Reference proteome</keyword>
<dbReference type="InterPro" id="IPR011051">
    <property type="entry name" value="RmlC_Cupin_sf"/>
</dbReference>
<gene>
    <name evidence="3" type="ORF">DP106_14380</name>
</gene>
<sequence>MPHQYTITQIRDLDREEAPKSGTAYGDLTAELGCTEIALRIWFLEPGDEITYHRETEQEELYYVIDGPGQMRIEGEAIEVPEDSVVRVPPESARQVFNDSPEGIHTWLIAGAPKDESEAEYIEL</sequence>
<organism evidence="3 4">
    <name type="scientific">Halonotius pteroides</name>
    <dbReference type="NCBI Taxonomy" id="268735"/>
    <lineage>
        <taxon>Archaea</taxon>
        <taxon>Methanobacteriati</taxon>
        <taxon>Methanobacteriota</taxon>
        <taxon>Stenosarchaea group</taxon>
        <taxon>Halobacteria</taxon>
        <taxon>Halobacteriales</taxon>
        <taxon>Haloferacaceae</taxon>
        <taxon>Halonotius</taxon>
    </lineage>
</organism>
<evidence type="ECO:0000313" key="3">
    <source>
        <dbReference type="EMBL" id="RJX47677.1"/>
    </source>
</evidence>
<comment type="caution">
    <text evidence="3">The sequence shown here is derived from an EMBL/GenBank/DDBJ whole genome shotgun (WGS) entry which is preliminary data.</text>
</comment>
<evidence type="ECO:0000256" key="1">
    <source>
        <dbReference type="ARBA" id="ARBA00022723"/>
    </source>
</evidence>
<dbReference type="OrthoDB" id="82049at2157"/>
<keyword evidence="1" id="KW-0479">Metal-binding</keyword>
<dbReference type="SUPFAM" id="SSF51182">
    <property type="entry name" value="RmlC-like cupins"/>
    <property type="match status" value="1"/>
</dbReference>
<feature type="domain" description="Cupin type-2" evidence="2">
    <location>
        <begin position="42"/>
        <end position="102"/>
    </location>
</feature>